<gene>
    <name evidence="2" type="ORF">Phou_062610</name>
</gene>
<dbReference type="Proteomes" id="UP000482800">
    <property type="component" value="Unassembled WGS sequence"/>
</dbReference>
<dbReference type="AlphaFoldDB" id="A0A6V8KHY5"/>
<sequence length="67" mass="7548">MPAGGVASGSRPAQYEEGEMTIPETVRLENIRVKNIRVKNIRAENIQPFILRIGWLGRDAGRGWPHH</sequence>
<accession>A0A6V8KHY5</accession>
<organism evidence="2 3">
    <name type="scientific">Phytohabitans houttuyneae</name>
    <dbReference type="NCBI Taxonomy" id="1076126"/>
    <lineage>
        <taxon>Bacteria</taxon>
        <taxon>Bacillati</taxon>
        <taxon>Actinomycetota</taxon>
        <taxon>Actinomycetes</taxon>
        <taxon>Micromonosporales</taxon>
        <taxon>Micromonosporaceae</taxon>
    </lineage>
</organism>
<comment type="caution">
    <text evidence="2">The sequence shown here is derived from an EMBL/GenBank/DDBJ whole genome shotgun (WGS) entry which is preliminary data.</text>
</comment>
<evidence type="ECO:0000313" key="3">
    <source>
        <dbReference type="Proteomes" id="UP000482800"/>
    </source>
</evidence>
<evidence type="ECO:0000256" key="1">
    <source>
        <dbReference type="SAM" id="MobiDB-lite"/>
    </source>
</evidence>
<feature type="region of interest" description="Disordered" evidence="1">
    <location>
        <begin position="1"/>
        <end position="20"/>
    </location>
</feature>
<reference evidence="2 3" key="2">
    <citation type="submission" date="2020-03" db="EMBL/GenBank/DDBJ databases">
        <authorList>
            <person name="Ichikawa N."/>
            <person name="Kimura A."/>
            <person name="Kitahashi Y."/>
            <person name="Uohara A."/>
        </authorList>
    </citation>
    <scope>NUCLEOTIDE SEQUENCE [LARGE SCALE GENOMIC DNA]</scope>
    <source>
        <strain evidence="2 3">NBRC 108639</strain>
    </source>
</reference>
<proteinExistence type="predicted"/>
<name>A0A6V8KHY5_9ACTN</name>
<reference evidence="2 3" key="1">
    <citation type="submission" date="2020-03" db="EMBL/GenBank/DDBJ databases">
        <title>Whole genome shotgun sequence of Phytohabitans houttuyneae NBRC 108639.</title>
        <authorList>
            <person name="Komaki H."/>
            <person name="Tamura T."/>
        </authorList>
    </citation>
    <scope>NUCLEOTIDE SEQUENCE [LARGE SCALE GENOMIC DNA]</scope>
    <source>
        <strain evidence="2 3">NBRC 108639</strain>
    </source>
</reference>
<protein>
    <submittedName>
        <fullName evidence="2">Uncharacterized protein</fullName>
    </submittedName>
</protein>
<keyword evidence="3" id="KW-1185">Reference proteome</keyword>
<dbReference type="EMBL" id="BLPF01000002">
    <property type="protein sequence ID" value="GFJ82081.1"/>
    <property type="molecule type" value="Genomic_DNA"/>
</dbReference>
<evidence type="ECO:0000313" key="2">
    <source>
        <dbReference type="EMBL" id="GFJ82081.1"/>
    </source>
</evidence>